<feature type="transmembrane region" description="Helical" evidence="1">
    <location>
        <begin position="48"/>
        <end position="76"/>
    </location>
</feature>
<feature type="transmembrane region" description="Helical" evidence="1">
    <location>
        <begin position="248"/>
        <end position="266"/>
    </location>
</feature>
<keyword evidence="1" id="KW-0472">Membrane</keyword>
<dbReference type="AlphaFoldDB" id="A0A9P1J0Y0"/>
<gene>
    <name evidence="2" type="ORF">CAMP_LOCUS15635</name>
</gene>
<feature type="transmembrane region" description="Helical" evidence="1">
    <location>
        <begin position="207"/>
        <end position="228"/>
    </location>
</feature>
<evidence type="ECO:0000313" key="3">
    <source>
        <dbReference type="Proteomes" id="UP001152747"/>
    </source>
</evidence>
<reference evidence="2" key="1">
    <citation type="submission" date="2022-11" db="EMBL/GenBank/DDBJ databases">
        <authorList>
            <person name="Kikuchi T."/>
        </authorList>
    </citation>
    <scope>NUCLEOTIDE SEQUENCE</scope>
    <source>
        <strain evidence="2">PS1010</strain>
    </source>
</reference>
<dbReference type="InterPro" id="IPR019420">
    <property type="entry name" value="7TM_GPCR_serpentine_rcpt_Srbc"/>
</dbReference>
<sequence>MKPVPFAVSSIGCIGSFFVLILNSNLIRSLYSTSLKNKYEYQLFTLRFFVDLITAVLNVIYFGATAASFIFNFYLFEYPVLYYWTTFLSSIQVSKFYLAFLISFERFIAVFFPIIFHNYRRRFSNRFAIIIIIVCGIIDDLIYFQVCHVVRKIKCYTIGCSANACYLDYFVLMKLILSWTTTFISLALFFRLFCVNRKYANADFKRTNYMCLADAALSVIFDFFPYLITKFFEEIILSGDGVGPFNSTVRVFQILIDAIIASYLIMSMKPNKVQVLNPLSKTRSVT</sequence>
<protein>
    <submittedName>
        <fullName evidence="2">Uncharacterized protein</fullName>
    </submittedName>
</protein>
<name>A0A9P1J0Y0_9PELO</name>
<feature type="transmembrane region" description="Helical" evidence="1">
    <location>
        <begin position="176"/>
        <end position="195"/>
    </location>
</feature>
<evidence type="ECO:0000313" key="2">
    <source>
        <dbReference type="EMBL" id="CAI5452998.1"/>
    </source>
</evidence>
<feature type="transmembrane region" description="Helical" evidence="1">
    <location>
        <begin position="127"/>
        <end position="146"/>
    </location>
</feature>
<comment type="caution">
    <text evidence="2">The sequence shown here is derived from an EMBL/GenBank/DDBJ whole genome shotgun (WGS) entry which is preliminary data.</text>
</comment>
<dbReference type="PANTHER" id="PTHR10664:SF22">
    <property type="entry name" value="SERPENTINE RECEPTOR, CLASS BC (CLASS B-LIKE)"/>
    <property type="match status" value="1"/>
</dbReference>
<organism evidence="2 3">
    <name type="scientific">Caenorhabditis angaria</name>
    <dbReference type="NCBI Taxonomy" id="860376"/>
    <lineage>
        <taxon>Eukaryota</taxon>
        <taxon>Metazoa</taxon>
        <taxon>Ecdysozoa</taxon>
        <taxon>Nematoda</taxon>
        <taxon>Chromadorea</taxon>
        <taxon>Rhabditida</taxon>
        <taxon>Rhabditina</taxon>
        <taxon>Rhabditomorpha</taxon>
        <taxon>Rhabditoidea</taxon>
        <taxon>Rhabditidae</taxon>
        <taxon>Peloderinae</taxon>
        <taxon>Caenorhabditis</taxon>
    </lineage>
</organism>
<dbReference type="EMBL" id="CANHGI010000005">
    <property type="protein sequence ID" value="CAI5452998.1"/>
    <property type="molecule type" value="Genomic_DNA"/>
</dbReference>
<accession>A0A9P1J0Y0</accession>
<dbReference type="Pfam" id="PF10316">
    <property type="entry name" value="7TM_GPCR_Srbc"/>
    <property type="match status" value="1"/>
</dbReference>
<keyword evidence="1" id="KW-0812">Transmembrane</keyword>
<keyword evidence="3" id="KW-1185">Reference proteome</keyword>
<dbReference type="Gene3D" id="1.20.1070.10">
    <property type="entry name" value="Rhodopsin 7-helix transmembrane proteins"/>
    <property type="match status" value="1"/>
</dbReference>
<evidence type="ECO:0000256" key="1">
    <source>
        <dbReference type="SAM" id="Phobius"/>
    </source>
</evidence>
<feature type="transmembrane region" description="Helical" evidence="1">
    <location>
        <begin position="6"/>
        <end position="27"/>
    </location>
</feature>
<dbReference type="PANTHER" id="PTHR10664">
    <property type="entry name" value="SERPENTINE RECEPTOR-C.ELEGANS"/>
    <property type="match status" value="1"/>
</dbReference>
<dbReference type="Proteomes" id="UP001152747">
    <property type="component" value="Unassembled WGS sequence"/>
</dbReference>
<proteinExistence type="predicted"/>
<dbReference type="OrthoDB" id="5817894at2759"/>
<keyword evidence="1" id="KW-1133">Transmembrane helix</keyword>